<evidence type="ECO:0000313" key="2">
    <source>
        <dbReference type="EMBL" id="SBT08049.1"/>
    </source>
</evidence>
<protein>
    <recommendedName>
        <fullName evidence="1">Plasmid pRiA4b Orf3-like domain-containing protein</fullName>
    </recommendedName>
</protein>
<dbReference type="InterPro" id="IPR012912">
    <property type="entry name" value="Plasmid_pRiA4b_Orf3-like"/>
</dbReference>
<dbReference type="SUPFAM" id="SSF159941">
    <property type="entry name" value="MM3350-like"/>
    <property type="match status" value="1"/>
</dbReference>
<proteinExistence type="predicted"/>
<dbReference type="Gene3D" id="3.10.290.30">
    <property type="entry name" value="MM3350-like"/>
    <property type="match status" value="1"/>
</dbReference>
<dbReference type="InterPro" id="IPR024047">
    <property type="entry name" value="MM3350-like_sf"/>
</dbReference>
<evidence type="ECO:0000313" key="3">
    <source>
        <dbReference type="Proteomes" id="UP000199600"/>
    </source>
</evidence>
<dbReference type="PANTHER" id="PTHR41878">
    <property type="entry name" value="LEXA REPRESSOR-RELATED"/>
    <property type="match status" value="1"/>
</dbReference>
<dbReference type="Proteomes" id="UP000199600">
    <property type="component" value="Unassembled WGS sequence"/>
</dbReference>
<evidence type="ECO:0000259" key="1">
    <source>
        <dbReference type="Pfam" id="PF07929"/>
    </source>
</evidence>
<dbReference type="Pfam" id="PF07929">
    <property type="entry name" value="PRiA4_ORF3"/>
    <property type="match status" value="1"/>
</dbReference>
<accession>A0A1A8XSG9</accession>
<sequence>MATSVNSVFVFKVALKHQKRIWRKIAIRGDQTLATLHNAIFVAFDRDDHHLYSFYFSSRPTSTSRNRLAGALRYGCPYSETDDRADITRVDSLPLNLKGRFEYLFDYGDEWWHEITLEEIHPPQKDVKYPLVIASGGDSPAQYPDAEDF</sequence>
<organism evidence="2 3">
    <name type="scientific">Candidatus Propionivibrio aalborgensis</name>
    <dbReference type="NCBI Taxonomy" id="1860101"/>
    <lineage>
        <taxon>Bacteria</taxon>
        <taxon>Pseudomonadati</taxon>
        <taxon>Pseudomonadota</taxon>
        <taxon>Betaproteobacteria</taxon>
        <taxon>Rhodocyclales</taxon>
        <taxon>Rhodocyclaceae</taxon>
        <taxon>Propionivibrio</taxon>
    </lineage>
</organism>
<feature type="domain" description="Plasmid pRiA4b Orf3-like" evidence="1">
    <location>
        <begin position="8"/>
        <end position="140"/>
    </location>
</feature>
<name>A0A1A8XSG9_9RHOO</name>
<dbReference type="EMBL" id="FLQY01000173">
    <property type="protein sequence ID" value="SBT08049.1"/>
    <property type="molecule type" value="Genomic_DNA"/>
</dbReference>
<keyword evidence="3" id="KW-1185">Reference proteome</keyword>
<gene>
    <name evidence="2" type="ORF">PROAA_2540001</name>
</gene>
<dbReference type="AlphaFoldDB" id="A0A1A8XSG9"/>
<dbReference type="PANTHER" id="PTHR41878:SF1">
    <property type="entry name" value="TNPR PROTEIN"/>
    <property type="match status" value="1"/>
</dbReference>
<reference evidence="2 3" key="1">
    <citation type="submission" date="2016-06" db="EMBL/GenBank/DDBJ databases">
        <authorList>
            <person name="Kjaerup R.B."/>
            <person name="Dalgaard T.S."/>
            <person name="Juul-Madsen H.R."/>
        </authorList>
    </citation>
    <scope>NUCLEOTIDE SEQUENCE [LARGE SCALE GENOMIC DNA]</scope>
    <source>
        <strain evidence="2">2</strain>
    </source>
</reference>